<reference evidence="3" key="1">
    <citation type="journal article" date="2019" name="Int. J. Syst. Evol. Microbiol.">
        <title>The Global Catalogue of Microorganisms (GCM) 10K type strain sequencing project: providing services to taxonomists for standard genome sequencing and annotation.</title>
        <authorList>
            <consortium name="The Broad Institute Genomics Platform"/>
            <consortium name="The Broad Institute Genome Sequencing Center for Infectious Disease"/>
            <person name="Wu L."/>
            <person name="Ma J."/>
        </authorList>
    </citation>
    <scope>NUCLEOTIDE SEQUENCE [LARGE SCALE GENOMIC DNA]</scope>
    <source>
        <strain evidence="3">JCM 30346</strain>
    </source>
</reference>
<protein>
    <submittedName>
        <fullName evidence="2">Uncharacterized protein</fullName>
    </submittedName>
</protein>
<dbReference type="EMBL" id="JBHSRF010000055">
    <property type="protein sequence ID" value="MFC6085105.1"/>
    <property type="molecule type" value="Genomic_DNA"/>
</dbReference>
<evidence type="ECO:0000313" key="3">
    <source>
        <dbReference type="Proteomes" id="UP001596137"/>
    </source>
</evidence>
<keyword evidence="3" id="KW-1185">Reference proteome</keyword>
<dbReference type="RefSeq" id="WP_380758886.1">
    <property type="nucleotide sequence ID" value="NZ_JBHSRF010000055.1"/>
</dbReference>
<proteinExistence type="predicted"/>
<sequence length="51" mass="5424">MTEPNDAVNPEIEPEEAEAPDVVAHSEDDSEESPLPPPAGWCGVHQSKDLG</sequence>
<evidence type="ECO:0000256" key="1">
    <source>
        <dbReference type="SAM" id="MobiDB-lite"/>
    </source>
</evidence>
<accession>A0ABW1NP34</accession>
<gene>
    <name evidence="2" type="ORF">ACFP1K_28350</name>
</gene>
<evidence type="ECO:0000313" key="2">
    <source>
        <dbReference type="EMBL" id="MFC6085105.1"/>
    </source>
</evidence>
<feature type="region of interest" description="Disordered" evidence="1">
    <location>
        <begin position="1"/>
        <end position="51"/>
    </location>
</feature>
<comment type="caution">
    <text evidence="2">The sequence shown here is derived from an EMBL/GenBank/DDBJ whole genome shotgun (WGS) entry which is preliminary data.</text>
</comment>
<name>A0ABW1NP34_9ACTN</name>
<dbReference type="Proteomes" id="UP001596137">
    <property type="component" value="Unassembled WGS sequence"/>
</dbReference>
<organism evidence="2 3">
    <name type="scientific">Sphaerisporangium aureirubrum</name>
    <dbReference type="NCBI Taxonomy" id="1544736"/>
    <lineage>
        <taxon>Bacteria</taxon>
        <taxon>Bacillati</taxon>
        <taxon>Actinomycetota</taxon>
        <taxon>Actinomycetes</taxon>
        <taxon>Streptosporangiales</taxon>
        <taxon>Streptosporangiaceae</taxon>
        <taxon>Sphaerisporangium</taxon>
    </lineage>
</organism>